<feature type="region of interest" description="Disordered" evidence="10">
    <location>
        <begin position="579"/>
        <end position="604"/>
    </location>
</feature>
<proteinExistence type="inferred from homology"/>
<dbReference type="OrthoDB" id="6349953at2759"/>
<name>A0A2N3N999_9PEZI</name>
<evidence type="ECO:0000256" key="6">
    <source>
        <dbReference type="ARBA" id="ARBA00022884"/>
    </source>
</evidence>
<dbReference type="FunFam" id="3.30.56.70:FF:000001">
    <property type="entry name" value="tRNA (guanine(26)-N(2))-dimethyltransferase"/>
    <property type="match status" value="1"/>
</dbReference>
<evidence type="ECO:0000256" key="5">
    <source>
        <dbReference type="ARBA" id="ARBA00022694"/>
    </source>
</evidence>
<dbReference type="FunCoup" id="A0A2N3N999">
    <property type="interactions" value="1129"/>
</dbReference>
<dbReference type="VEuPathDB" id="FungiDB:jhhlp_003590"/>
<comment type="caution">
    <text evidence="11">The sequence shown here is derived from an EMBL/GenBank/DDBJ whole genome shotgun (WGS) entry which is preliminary data.</text>
</comment>
<dbReference type="AlphaFoldDB" id="A0A2N3N999"/>
<dbReference type="Gene3D" id="3.40.50.150">
    <property type="entry name" value="Vaccinia Virus protein VP39"/>
    <property type="match status" value="1"/>
</dbReference>
<evidence type="ECO:0000256" key="2">
    <source>
        <dbReference type="ARBA" id="ARBA00022603"/>
    </source>
</evidence>
<evidence type="ECO:0000313" key="12">
    <source>
        <dbReference type="Proteomes" id="UP000233524"/>
    </source>
</evidence>
<dbReference type="NCBIfam" id="TIGR00308">
    <property type="entry name" value="TRM1"/>
    <property type="match status" value="1"/>
</dbReference>
<dbReference type="Gene3D" id="3.30.56.70">
    <property type="entry name" value="N2,N2-dimethylguanosine tRNA methyltransferase, C-terminal domain"/>
    <property type="match status" value="1"/>
</dbReference>
<keyword evidence="12" id="KW-1185">Reference proteome</keyword>
<dbReference type="GO" id="GO:0160104">
    <property type="term" value="F:tRNA (guanine(26)-N2)-dimethyltransferase activity"/>
    <property type="evidence" value="ECO:0007669"/>
    <property type="project" value="UniProtKB-UniRule"/>
</dbReference>
<comment type="catalytic activity">
    <reaction evidence="8 9">
        <text>guanosine(26) in tRNA + 2 S-adenosyl-L-methionine = N(2)-dimethylguanosine(26) in tRNA + 2 S-adenosyl-L-homocysteine + 2 H(+)</text>
        <dbReference type="Rhea" id="RHEA:43140"/>
        <dbReference type="Rhea" id="RHEA-COMP:10359"/>
        <dbReference type="Rhea" id="RHEA-COMP:10360"/>
        <dbReference type="ChEBI" id="CHEBI:15378"/>
        <dbReference type="ChEBI" id="CHEBI:57856"/>
        <dbReference type="ChEBI" id="CHEBI:59789"/>
        <dbReference type="ChEBI" id="CHEBI:74269"/>
        <dbReference type="ChEBI" id="CHEBI:74513"/>
        <dbReference type="EC" id="2.1.1.216"/>
    </reaction>
</comment>
<dbReference type="InterPro" id="IPR002905">
    <property type="entry name" value="Trm1"/>
</dbReference>
<dbReference type="EC" id="2.1.1.216" evidence="7 9"/>
<keyword evidence="1 9" id="KW-0820">tRNA-binding</keyword>
<dbReference type="PROSITE" id="PS51626">
    <property type="entry name" value="SAM_MT_TRM1"/>
    <property type="match status" value="1"/>
</dbReference>
<evidence type="ECO:0000256" key="3">
    <source>
        <dbReference type="ARBA" id="ARBA00022679"/>
    </source>
</evidence>
<keyword evidence="4 9" id="KW-0949">S-adenosyl-L-methionine</keyword>
<dbReference type="EMBL" id="NLAX01000010">
    <property type="protein sequence ID" value="PKS08977.1"/>
    <property type="molecule type" value="Genomic_DNA"/>
</dbReference>
<evidence type="ECO:0000256" key="4">
    <source>
        <dbReference type="ARBA" id="ARBA00022691"/>
    </source>
</evidence>
<keyword evidence="5 9" id="KW-0819">tRNA processing</keyword>
<dbReference type="InParanoid" id="A0A2N3N999"/>
<dbReference type="Pfam" id="PF02005">
    <property type="entry name" value="TRM"/>
    <property type="match status" value="2"/>
</dbReference>
<dbReference type="PANTHER" id="PTHR10631:SF3">
    <property type="entry name" value="TRNA (GUANINE(26)-N(2))-DIMETHYLTRANSFERASE"/>
    <property type="match status" value="1"/>
</dbReference>
<reference evidence="11 12" key="1">
    <citation type="journal article" date="2017" name="G3 (Bethesda)">
        <title>First Draft Genome Sequence of the Pathogenic Fungus Lomentospora prolificans (Formerly Scedosporium prolificans).</title>
        <authorList>
            <person name="Luo R."/>
            <person name="Zimin A."/>
            <person name="Workman R."/>
            <person name="Fan Y."/>
            <person name="Pertea G."/>
            <person name="Grossman N."/>
            <person name="Wear M.P."/>
            <person name="Jia B."/>
            <person name="Miller H."/>
            <person name="Casadevall A."/>
            <person name="Timp W."/>
            <person name="Zhang S.X."/>
            <person name="Salzberg S.L."/>
        </authorList>
    </citation>
    <scope>NUCLEOTIDE SEQUENCE [LARGE SCALE GENOMIC DNA]</scope>
    <source>
        <strain evidence="11 12">JHH-5317</strain>
    </source>
</reference>
<dbReference type="GO" id="GO:0005634">
    <property type="term" value="C:nucleus"/>
    <property type="evidence" value="ECO:0007669"/>
    <property type="project" value="TreeGrafter"/>
</dbReference>
<evidence type="ECO:0000256" key="9">
    <source>
        <dbReference type="PROSITE-ProRule" id="PRU00958"/>
    </source>
</evidence>
<dbReference type="STRING" id="41688.A0A2N3N999"/>
<dbReference type="InterPro" id="IPR042296">
    <property type="entry name" value="tRNA_met_Trm1_C"/>
</dbReference>
<dbReference type="GO" id="GO:0000049">
    <property type="term" value="F:tRNA binding"/>
    <property type="evidence" value="ECO:0007669"/>
    <property type="project" value="UniProtKB-UniRule"/>
</dbReference>
<feature type="compositionally biased region" description="Polar residues" evidence="10">
    <location>
        <begin position="132"/>
        <end position="142"/>
    </location>
</feature>
<comment type="similarity">
    <text evidence="9">Belongs to the class I-like SAM-binding methyltransferase superfamily. Trm1 family.</text>
</comment>
<evidence type="ECO:0000256" key="8">
    <source>
        <dbReference type="ARBA" id="ARBA00051897"/>
    </source>
</evidence>
<sequence length="645" mass="71731">MTSKPSEAAEAANVVYDGKEYSTIREGLASILVPAQAKSDSQKTVAEHQQVFYNPIQQFNRDLSVLAIKAFKEERAMRIRESLKPSKKRKQEEQVEGEGSSMKALKASEDSSPQTVVTGASAEETKMKPGTESMSDSTSKPDQNLGLPGVQKRSNFSILDALSASGLRALRYSRELPFVGSVTANDLTESAVKSIKLNVQHNKLEDKISVSQDDAIAHMYRRIADDLSKRDKHGNPSKANKYDVIDLDPYGTAAPFLDAAVQCVKEGGLLCVTCTDSAVWAGHCYCEKSYVLYGGIPVKNFYSHEAGLRLVLHAIAASAARYGLTIEPLLSVSADFYVRIFVRVHKSQAALKFLASKTMLVYNCDHGCGAWETQYLMKNKIQASKKGNSSYYKHSMAQAPTCDVYCKHCGSKMHLGGPMYGGHIHSPSFIQRILDDLPTLDSNVYGTIPRIRGILQTALEEQLPEPETEGNVDPKDKEAARVDPHPFYFSTTRLAGTFQATVPSEDMFRGALRRLGYQVTRSHCKPGSMKTDAPWSSIFWIMREWIRQKAPVKKENIKKNSPAWKLLQLDDELIEDEAPAETNGKTDTIELDENSAQSAEAESRKTLVFDEDLEKLGREKRNKALVRYQLNPRENWGPMTRARGN</sequence>
<keyword evidence="6 9" id="KW-0694">RNA-binding</keyword>
<dbReference type="GO" id="GO:0002940">
    <property type="term" value="P:tRNA N2-guanine methylation"/>
    <property type="evidence" value="ECO:0007669"/>
    <property type="project" value="TreeGrafter"/>
</dbReference>
<dbReference type="InterPro" id="IPR029063">
    <property type="entry name" value="SAM-dependent_MTases_sf"/>
</dbReference>
<evidence type="ECO:0000256" key="1">
    <source>
        <dbReference type="ARBA" id="ARBA00022555"/>
    </source>
</evidence>
<evidence type="ECO:0000313" key="11">
    <source>
        <dbReference type="EMBL" id="PKS08977.1"/>
    </source>
</evidence>
<dbReference type="Proteomes" id="UP000233524">
    <property type="component" value="Unassembled WGS sequence"/>
</dbReference>
<evidence type="ECO:0000256" key="7">
    <source>
        <dbReference type="ARBA" id="ARBA00039099"/>
    </source>
</evidence>
<dbReference type="PANTHER" id="PTHR10631">
    <property type="entry name" value="N 2 ,N 2 -DIMETHYLGUANOSINE TRNA METHYLTRANSFERASE"/>
    <property type="match status" value="1"/>
</dbReference>
<accession>A0A2N3N999</accession>
<keyword evidence="2 9" id="KW-0489">Methyltransferase</keyword>
<dbReference type="SUPFAM" id="SSF53335">
    <property type="entry name" value="S-adenosyl-L-methionine-dependent methyltransferases"/>
    <property type="match status" value="1"/>
</dbReference>
<gene>
    <name evidence="11" type="ORF">jhhlp_003590</name>
</gene>
<protein>
    <recommendedName>
        <fullName evidence="7 9">tRNA (guanine(26)-N(2))-dimethyltransferase</fullName>
        <ecNumber evidence="7 9">2.1.1.216</ecNumber>
    </recommendedName>
</protein>
<feature type="region of interest" description="Disordered" evidence="10">
    <location>
        <begin position="82"/>
        <end position="149"/>
    </location>
</feature>
<evidence type="ECO:0000256" key="10">
    <source>
        <dbReference type="SAM" id="MobiDB-lite"/>
    </source>
</evidence>
<dbReference type="CDD" id="cd02440">
    <property type="entry name" value="AdoMet_MTases"/>
    <property type="match status" value="1"/>
</dbReference>
<organism evidence="11 12">
    <name type="scientific">Lomentospora prolificans</name>
    <dbReference type="NCBI Taxonomy" id="41688"/>
    <lineage>
        <taxon>Eukaryota</taxon>
        <taxon>Fungi</taxon>
        <taxon>Dikarya</taxon>
        <taxon>Ascomycota</taxon>
        <taxon>Pezizomycotina</taxon>
        <taxon>Sordariomycetes</taxon>
        <taxon>Hypocreomycetidae</taxon>
        <taxon>Microascales</taxon>
        <taxon>Microascaceae</taxon>
        <taxon>Lomentospora</taxon>
    </lineage>
</organism>
<keyword evidence="3 9" id="KW-0808">Transferase</keyword>